<name>F6B4X5_DESCC</name>
<evidence type="ECO:0000313" key="2">
    <source>
        <dbReference type="EMBL" id="AEF95347.1"/>
    </source>
</evidence>
<dbReference type="InterPro" id="IPR043129">
    <property type="entry name" value="ATPase_NBD"/>
</dbReference>
<evidence type="ECO:0000313" key="3">
    <source>
        <dbReference type="Proteomes" id="UP000009226"/>
    </source>
</evidence>
<dbReference type="RefSeq" id="WP_013810785.1">
    <property type="nucleotide sequence ID" value="NC_015565.1"/>
</dbReference>
<dbReference type="eggNOG" id="COG1940">
    <property type="taxonomic scope" value="Bacteria"/>
</dbReference>
<protein>
    <submittedName>
        <fullName evidence="2">Glucokinase</fullName>
        <ecNumber evidence="2">2.7.1.2</ecNumber>
    </submittedName>
</protein>
<reference evidence="2 3" key="1">
    <citation type="submission" date="2011-05" db="EMBL/GenBank/DDBJ databases">
        <title>Complete sequence of Desulfotomaculum carboxydivorans CO-1-SRB.</title>
        <authorList>
            <consortium name="US DOE Joint Genome Institute"/>
            <person name="Lucas S."/>
            <person name="Han J."/>
            <person name="Lapidus A."/>
            <person name="Cheng J.-F."/>
            <person name="Goodwin L."/>
            <person name="Pitluck S."/>
            <person name="Peters L."/>
            <person name="Mikhailova N."/>
            <person name="Lu M."/>
            <person name="Han C."/>
            <person name="Tapia R."/>
            <person name="Land M."/>
            <person name="Hauser L."/>
            <person name="Kyrpides N."/>
            <person name="Ivanova N."/>
            <person name="Pagani I."/>
            <person name="Stams A."/>
            <person name="Plugge C."/>
            <person name="Muyzer G."/>
            <person name="Kuever J."/>
            <person name="Parshina S."/>
            <person name="Ivanova A."/>
            <person name="Nazina T."/>
            <person name="Woyke T."/>
        </authorList>
    </citation>
    <scope>NUCLEOTIDE SEQUENCE [LARGE SCALE GENOMIC DNA]</scope>
    <source>
        <strain evidence="3">DSM 14880 / VKM B-2319 / CO-1-SRB</strain>
    </source>
</reference>
<dbReference type="Proteomes" id="UP000009226">
    <property type="component" value="Chromosome"/>
</dbReference>
<evidence type="ECO:0000256" key="1">
    <source>
        <dbReference type="ARBA" id="ARBA00006479"/>
    </source>
</evidence>
<dbReference type="SUPFAM" id="SSF53067">
    <property type="entry name" value="Actin-like ATPase domain"/>
    <property type="match status" value="1"/>
</dbReference>
<dbReference type="InterPro" id="IPR000600">
    <property type="entry name" value="ROK"/>
</dbReference>
<accession>F6B4X5</accession>
<dbReference type="Gene3D" id="3.30.420.40">
    <property type="match status" value="2"/>
</dbReference>
<keyword evidence="3" id="KW-1185">Reference proteome</keyword>
<proteinExistence type="inferred from homology"/>
<keyword evidence="2" id="KW-0418">Kinase</keyword>
<dbReference type="HOGENOM" id="CLU_036604_0_4_9"/>
<dbReference type="EMBL" id="CP002736">
    <property type="protein sequence ID" value="AEF95347.1"/>
    <property type="molecule type" value="Genomic_DNA"/>
</dbReference>
<dbReference type="STRING" id="868595.Desca_2521"/>
<dbReference type="EC" id="2.7.1.2" evidence="2"/>
<dbReference type="PANTHER" id="PTHR18964:SF149">
    <property type="entry name" value="BIFUNCTIONAL UDP-N-ACETYLGLUCOSAMINE 2-EPIMERASE_N-ACETYLMANNOSAMINE KINASE"/>
    <property type="match status" value="1"/>
</dbReference>
<keyword evidence="2" id="KW-0808">Transferase</keyword>
<sequence length="327" mass="32871">MQANVVAGIDLGGTKILTAVADRQGRVLAEVRLATEAAKGTRVILQNVRRSVEQAMSKAELAGLPGAIGIGVPGAVQAGLVHLAPNLGWQDYHLTEDLGQLFGCPIAVANDANLAALGEYCFGAGQGSDNMVYITVSTGVGGGIIYQGEIMAGVSGTAGEIGHITIDPQGPRCNCGGKGCLEAIASGTAIARQARELAAQGRGQGILSHVDADGVITATAVGRAAAAADPEAREILHRAAGALGIGLAAVANILNPSLIVIGGGVMAMREIIWPVMEAEFNARTHRGARRAVTLVNAALGGRAGVLGALALALKEVGGVTGTTHPPV</sequence>
<dbReference type="GO" id="GO:0004340">
    <property type="term" value="F:glucokinase activity"/>
    <property type="evidence" value="ECO:0007669"/>
    <property type="project" value="UniProtKB-EC"/>
</dbReference>
<dbReference type="AlphaFoldDB" id="F6B4X5"/>
<dbReference type="InterPro" id="IPR049874">
    <property type="entry name" value="ROK_cs"/>
</dbReference>
<dbReference type="Pfam" id="PF00480">
    <property type="entry name" value="ROK"/>
    <property type="match status" value="1"/>
</dbReference>
<dbReference type="PROSITE" id="PS01125">
    <property type="entry name" value="ROK"/>
    <property type="match status" value="1"/>
</dbReference>
<dbReference type="KEGG" id="dca:Desca_2521"/>
<gene>
    <name evidence="2" type="ordered locus">Desca_2521</name>
</gene>
<organism evidence="2 3">
    <name type="scientific">Desulfotomaculum nigrificans (strain DSM 14880 / VKM B-2319 / CO-1-SRB)</name>
    <name type="common">Desulfotomaculum carboxydivorans</name>
    <dbReference type="NCBI Taxonomy" id="868595"/>
    <lineage>
        <taxon>Bacteria</taxon>
        <taxon>Bacillati</taxon>
        <taxon>Bacillota</taxon>
        <taxon>Clostridia</taxon>
        <taxon>Eubacteriales</taxon>
        <taxon>Desulfotomaculaceae</taxon>
        <taxon>Desulfotomaculum</taxon>
    </lineage>
</organism>
<comment type="similarity">
    <text evidence="1">Belongs to the ROK (NagC/XylR) family.</text>
</comment>
<dbReference type="PANTHER" id="PTHR18964">
    <property type="entry name" value="ROK (REPRESSOR, ORF, KINASE) FAMILY"/>
    <property type="match status" value="1"/>
</dbReference>